<organism evidence="4 5">
    <name type="scientific">Mycolicibacterium poriferae</name>
    <dbReference type="NCBI Taxonomy" id="39694"/>
    <lineage>
        <taxon>Bacteria</taxon>
        <taxon>Bacillati</taxon>
        <taxon>Actinomycetota</taxon>
        <taxon>Actinomycetes</taxon>
        <taxon>Mycobacteriales</taxon>
        <taxon>Mycobacteriaceae</taxon>
        <taxon>Mycolicibacterium</taxon>
    </lineage>
</organism>
<dbReference type="Gene3D" id="3.10.580.10">
    <property type="entry name" value="CBS-domain"/>
    <property type="match status" value="1"/>
</dbReference>
<dbReference type="KEGG" id="mpof:MPOR_19100"/>
<proteinExistence type="predicted"/>
<evidence type="ECO:0000256" key="1">
    <source>
        <dbReference type="ARBA" id="ARBA00023122"/>
    </source>
</evidence>
<protein>
    <recommendedName>
        <fullName evidence="3">CBS domain-containing protein</fullName>
    </recommendedName>
</protein>
<keyword evidence="1 2" id="KW-0129">CBS domain</keyword>
<feature type="domain" description="CBS" evidence="3">
    <location>
        <begin position="23"/>
        <end position="79"/>
    </location>
</feature>
<reference evidence="4 5" key="1">
    <citation type="journal article" date="2019" name="Emerg. Microbes Infect.">
        <title>Comprehensive subspecies identification of 175 nontuberculous mycobacteria species based on 7547 genomic profiles.</title>
        <authorList>
            <person name="Matsumoto Y."/>
            <person name="Kinjo T."/>
            <person name="Motooka D."/>
            <person name="Nabeya D."/>
            <person name="Jung N."/>
            <person name="Uechi K."/>
            <person name="Horii T."/>
            <person name="Iida T."/>
            <person name="Fujita J."/>
            <person name="Nakamura S."/>
        </authorList>
    </citation>
    <scope>NUCLEOTIDE SEQUENCE [LARGE SCALE GENOMIC DNA]</scope>
    <source>
        <strain evidence="4 5">JCM 12603</strain>
    </source>
</reference>
<dbReference type="Pfam" id="PF00571">
    <property type="entry name" value="CBS"/>
    <property type="match status" value="2"/>
</dbReference>
<dbReference type="InterPro" id="IPR000644">
    <property type="entry name" value="CBS_dom"/>
</dbReference>
<feature type="domain" description="CBS" evidence="3">
    <location>
        <begin position="84"/>
        <end position="140"/>
    </location>
</feature>
<dbReference type="AlphaFoldDB" id="A0A6N4V8D0"/>
<dbReference type="EMBL" id="AP022570">
    <property type="protein sequence ID" value="BBX50884.1"/>
    <property type="molecule type" value="Genomic_DNA"/>
</dbReference>
<keyword evidence="5" id="KW-1185">Reference proteome</keyword>
<accession>A0A6N4V8D0</accession>
<dbReference type="PROSITE" id="PS51371">
    <property type="entry name" value="CBS"/>
    <property type="match status" value="2"/>
</dbReference>
<evidence type="ECO:0000259" key="3">
    <source>
        <dbReference type="PROSITE" id="PS51371"/>
    </source>
</evidence>
<name>A0A6N4V8D0_9MYCO</name>
<dbReference type="InterPro" id="IPR051257">
    <property type="entry name" value="Diverse_CBS-Domain"/>
</dbReference>
<dbReference type="SUPFAM" id="SSF54631">
    <property type="entry name" value="CBS-domain pair"/>
    <property type="match status" value="1"/>
</dbReference>
<evidence type="ECO:0000313" key="4">
    <source>
        <dbReference type="EMBL" id="BBX50884.1"/>
    </source>
</evidence>
<evidence type="ECO:0000313" key="5">
    <source>
        <dbReference type="Proteomes" id="UP000466785"/>
    </source>
</evidence>
<gene>
    <name evidence="4" type="ORF">MPOR_19100</name>
</gene>
<dbReference type="PANTHER" id="PTHR43080">
    <property type="entry name" value="CBS DOMAIN-CONTAINING PROTEIN CBSX3, MITOCHONDRIAL"/>
    <property type="match status" value="1"/>
</dbReference>
<dbReference type="InterPro" id="IPR046342">
    <property type="entry name" value="CBS_dom_sf"/>
</dbReference>
<dbReference type="SMART" id="SM00116">
    <property type="entry name" value="CBS"/>
    <property type="match status" value="2"/>
</dbReference>
<evidence type="ECO:0000256" key="2">
    <source>
        <dbReference type="PROSITE-ProRule" id="PRU00703"/>
    </source>
</evidence>
<dbReference type="PANTHER" id="PTHR43080:SF2">
    <property type="entry name" value="CBS DOMAIN-CONTAINING PROTEIN"/>
    <property type="match status" value="1"/>
</dbReference>
<sequence length="216" mass="22541">MVRNKLALAQGGIPIMWSAVNFMTRPVVTVRHGTPLSEAGAILANCGYAALPVVDDGGLLLGVITAGDVLRANHRGLATAGEAMACPALAAEMFADVHVVGQLLLGQGIRSLPVVDDEGRVIGIISRGDLLRLDLTSDDAIAVGVQKLLDDYTGKRRWVAQVRGGDVTLAGRFDDDPERRIAIALARTVPGAKTVRIGRGGRAEPVEVPQAADGSP</sequence>
<dbReference type="Proteomes" id="UP000466785">
    <property type="component" value="Chromosome"/>
</dbReference>